<feature type="region of interest" description="Disordered" evidence="3">
    <location>
        <begin position="860"/>
        <end position="1376"/>
    </location>
</feature>
<keyword evidence="6" id="KW-1185">Reference proteome</keyword>
<dbReference type="GO" id="GO:0005576">
    <property type="term" value="C:extracellular region"/>
    <property type="evidence" value="ECO:0007669"/>
    <property type="project" value="InterPro"/>
</dbReference>
<evidence type="ECO:0000313" key="6">
    <source>
        <dbReference type="Proteomes" id="UP000747399"/>
    </source>
</evidence>
<dbReference type="InterPro" id="IPR000177">
    <property type="entry name" value="Apple"/>
</dbReference>
<dbReference type="SMART" id="SM00223">
    <property type="entry name" value="APPLE"/>
    <property type="match status" value="2"/>
</dbReference>
<proteinExistence type="predicted"/>
<evidence type="ECO:0000256" key="3">
    <source>
        <dbReference type="SAM" id="MobiDB-lite"/>
    </source>
</evidence>
<evidence type="ECO:0000313" key="5">
    <source>
        <dbReference type="EMBL" id="GIL48058.1"/>
    </source>
</evidence>
<feature type="compositionally biased region" description="Pro residues" evidence="3">
    <location>
        <begin position="871"/>
        <end position="895"/>
    </location>
</feature>
<comment type="caution">
    <text evidence="5">The sequence shown here is derived from an EMBL/GenBank/DDBJ whole genome shotgun (WGS) entry which is preliminary data.</text>
</comment>
<feature type="domain" description="Apple" evidence="4">
    <location>
        <begin position="640"/>
        <end position="714"/>
    </location>
</feature>
<sequence length="1559" mass="164134">MAKPQRMRGTRPLQHRHLQLISLLLPLTWWLVASPLVIFAGTADAQGTPMPPPPPAASSPRPEPPKPPPASPFPPRPPAPPPSPPRPPATPPPSPRPPPPPLPPPPPPPPPLSNLALGRRIFASSQLNSSSMYAPANANDGIVSNGSNVFVSAYQSFQWLCIDFAELVTVSEVVLYIPRMDQALDLRFRFGGAVISTTDSQFLFNQIINGFRANSTPASGVVTVRNNPPVTGRFLSVGFGEVIGSQVAEVQVYGTPAACTIQLLYGAAYGDDTGALSTTTLPDEGACCQACYMEPRCLYWDYQLSTDMCRLKGDQGAAIPEGQSIPGFWPNADRVAGAKRGVSTYNYIGFMLEDQGAIMIWSTPNALIARQTAVWNTYFYRSFFTSEPVLNATLLLSTNDHGTVFLNGQQLSPTSTKENTTRIAINLKAGLNLLAIRVFNWGGRAYLVASLYAPNRTVLLRTDHTWVWGEGPPLPTPTLPRPMYPNLALGRRIFASSQLNSSSMYAPANANDGIVSNGSNVFVSAYQSFQWLCIDFAELVTVSEVVLYVPNMAYSPSHLVELSLRLGGAVISNNSNSSLWYLNPVIGRTYVSAKTENVIGFSLNPPVTGRFLTVSTNELSGAPLGLQVTELQAYGTVAACTIQLLYGAAYGDDTGALSTTTLPDEGACCQACYMEPRCLYWDYQLSTDTCRLKGDQGPAIPEGQSIPGFWPNADRVAGAKRGVSTFQETNVMQQEDLDAILIWSSADALSLVQTAQTYTYFYKSFFTPEPIANGTLLINTNDRGTVFLNGQQLLPSTPKLNTTTGIPINLPAGVNLLAIQVYNVIGTAYLAASLYALNRTILLRTDPTWVWVEGGTQFPPPMPPVRASSPSPAPPPRPQPRPLLPNQSPQPPWPAPLTLDVTMPPPSPQPPIPDEAAPPVPRLQFQPPSQSSSQFSPSLAMMSPPIPTSLPLSQPSRPPLAVSNQSLVSSPPSPPPPSPPPPSPPPPSPPPPSPLPPSPPPPSPQPPSPPPPSPQPPSPPPPSPQPRNPPLPSTPPPNPSPPSPLPPNPPSPSPPPPSPRPPSPPPPSPPPPSPSPPNPLPPSPPSPNPPPPSPPPPKPPTPSPPPPSPPTPSPAPPKPPIPSPPPPSPPPPSPPPPSPPPPSPHPPSPPPPSPLPPSPPPPSPVPSTPPPPTPLPPKSPPPTPQPPKPPPPSPPPPSPPPPLPPPPSPPPPSPEPVSQPKRLPSPPRPPPPSPPPPSPPPPLPPPPSPPPPLPPPPSPPPPLPPPPRPPPPSPLPPSPPPPLPSPPLPPPPPSPPPSPPPPFPPPPSPPPPSPEPFSPPQPLAPPPRSPPLSPPPPSPPPPPPRPPPPSPPPPSPPPPSPPPPSPPPPSPEPTAASLFLQTPLEINIAQGKAAFSSSVAESNLTSFGPQFAVDGVISAGGFNIFRSEVNETSPWLTIDLGSSFIISRIMYYNRQDCCGSNPVDLEFRVGAAPVTSKTPLDESRIPQNPLVSRVTGPTSTGGLYDIKLSPLVEGRYVIMQSLTRNTSPSSSTANNTVVMNSNSLLQVAELQVYGTPAAV</sequence>
<dbReference type="InterPro" id="IPR051412">
    <property type="entry name" value="Formin_Homology_Diaphanous_sf"/>
</dbReference>
<organism evidence="5 6">
    <name type="scientific">Volvox africanus</name>
    <dbReference type="NCBI Taxonomy" id="51714"/>
    <lineage>
        <taxon>Eukaryota</taxon>
        <taxon>Viridiplantae</taxon>
        <taxon>Chlorophyta</taxon>
        <taxon>core chlorophytes</taxon>
        <taxon>Chlorophyceae</taxon>
        <taxon>CS clade</taxon>
        <taxon>Chlamydomonadales</taxon>
        <taxon>Volvocaceae</taxon>
        <taxon>Volvox</taxon>
    </lineage>
</organism>
<feature type="domain" description="Apple" evidence="4">
    <location>
        <begin position="259"/>
        <end position="333"/>
    </location>
</feature>
<dbReference type="PANTHER" id="PTHR45691">
    <property type="entry name" value="PROTEIN DIAPHANOUS"/>
    <property type="match status" value="1"/>
</dbReference>
<feature type="region of interest" description="Disordered" evidence="3">
    <location>
        <begin position="47"/>
        <end position="115"/>
    </location>
</feature>
<keyword evidence="1" id="KW-0677">Repeat</keyword>
<dbReference type="Gene3D" id="3.50.4.10">
    <property type="entry name" value="Hepatocyte Growth Factor"/>
    <property type="match status" value="2"/>
</dbReference>
<dbReference type="InterPro" id="IPR008979">
    <property type="entry name" value="Galactose-bd-like_sf"/>
</dbReference>
<reference evidence="5" key="1">
    <citation type="journal article" date="2021" name="Proc. Natl. Acad. Sci. U.S.A.">
        <title>Three genomes in the algal genus Volvox reveal the fate of a haploid sex-determining region after a transition to homothallism.</title>
        <authorList>
            <person name="Yamamoto K."/>
            <person name="Hamaji T."/>
            <person name="Kawai-Toyooka H."/>
            <person name="Matsuzaki R."/>
            <person name="Takahashi F."/>
            <person name="Nishimura Y."/>
            <person name="Kawachi M."/>
            <person name="Noguchi H."/>
            <person name="Minakuchi Y."/>
            <person name="Umen J.G."/>
            <person name="Toyoda A."/>
            <person name="Nozaki H."/>
        </authorList>
    </citation>
    <scope>NUCLEOTIDE SEQUENCE</scope>
    <source>
        <strain evidence="5">NIES-3780</strain>
    </source>
</reference>
<feature type="compositionally biased region" description="Pro residues" evidence="3">
    <location>
        <begin position="971"/>
        <end position="1372"/>
    </location>
</feature>
<dbReference type="SUPFAM" id="SSF49785">
    <property type="entry name" value="Galactose-binding domain-like"/>
    <property type="match status" value="3"/>
</dbReference>
<dbReference type="Pfam" id="PF22633">
    <property type="entry name" value="F5_F8_type_C_2"/>
    <property type="match status" value="1"/>
</dbReference>
<dbReference type="PRINTS" id="PR01217">
    <property type="entry name" value="PRICHEXTENSN"/>
</dbReference>
<dbReference type="GO" id="GO:0030041">
    <property type="term" value="P:actin filament polymerization"/>
    <property type="evidence" value="ECO:0007669"/>
    <property type="project" value="TreeGrafter"/>
</dbReference>
<feature type="compositionally biased region" description="Pro residues" evidence="3">
    <location>
        <begin position="903"/>
        <end position="921"/>
    </location>
</feature>
<dbReference type="PANTHER" id="PTHR45691:SF6">
    <property type="entry name" value="PROTEIN DIAPHANOUS"/>
    <property type="match status" value="1"/>
</dbReference>
<dbReference type="Gene3D" id="2.60.120.260">
    <property type="entry name" value="Galactose-binding domain-like"/>
    <property type="match status" value="4"/>
</dbReference>
<evidence type="ECO:0000259" key="4">
    <source>
        <dbReference type="SMART" id="SM00223"/>
    </source>
</evidence>
<evidence type="ECO:0000256" key="1">
    <source>
        <dbReference type="ARBA" id="ARBA00022737"/>
    </source>
</evidence>
<dbReference type="GO" id="GO:0006508">
    <property type="term" value="P:proteolysis"/>
    <property type="evidence" value="ECO:0007669"/>
    <property type="project" value="InterPro"/>
</dbReference>
<feature type="compositionally biased region" description="Pro residues" evidence="3">
    <location>
        <begin position="49"/>
        <end position="112"/>
    </location>
</feature>
<name>A0A8J4EXM9_9CHLO</name>
<dbReference type="GO" id="GO:0005884">
    <property type="term" value="C:actin filament"/>
    <property type="evidence" value="ECO:0007669"/>
    <property type="project" value="TreeGrafter"/>
</dbReference>
<accession>A0A8J4EXM9</accession>
<evidence type="ECO:0000256" key="2">
    <source>
        <dbReference type="ARBA" id="ARBA00023157"/>
    </source>
</evidence>
<gene>
    <name evidence="5" type="ORF">Vafri_4757</name>
</gene>
<protein>
    <recommendedName>
        <fullName evidence="4">Apple domain-containing protein</fullName>
    </recommendedName>
</protein>
<keyword evidence="2" id="KW-1015">Disulfide bond</keyword>
<feature type="compositionally biased region" description="Low complexity" evidence="3">
    <location>
        <begin position="924"/>
        <end position="938"/>
    </location>
</feature>
<dbReference type="EMBL" id="BNCO01000005">
    <property type="protein sequence ID" value="GIL48058.1"/>
    <property type="molecule type" value="Genomic_DNA"/>
</dbReference>
<dbReference type="Proteomes" id="UP000747399">
    <property type="component" value="Unassembled WGS sequence"/>
</dbReference>